<accession>A0ABN0NU39</accession>
<name>A0ABN0NU39_9BACT</name>
<sequence>MIPQIYRKRSKTANILKRIYVIYCQKQVFAIYELQNNGHNFRSFF</sequence>
<comment type="caution">
    <text evidence="1">The sequence shown here is derived from an EMBL/GenBank/DDBJ whole genome shotgun (WGS) entry which is preliminary data.</text>
</comment>
<reference evidence="1 2" key="1">
    <citation type="submission" date="2013-06" db="EMBL/GenBank/DDBJ databases">
        <authorList>
            <person name="Weinstock G."/>
            <person name="Sodergren E."/>
            <person name="Lobos E.A."/>
            <person name="Fulton L."/>
            <person name="Fulton R."/>
            <person name="Courtney L."/>
            <person name="Fronick C."/>
            <person name="O'Laughlin M."/>
            <person name="Godfrey J."/>
            <person name="Wilson R.M."/>
            <person name="Miner T."/>
            <person name="Farmer C."/>
            <person name="Delehaunty K."/>
            <person name="Cordes M."/>
            <person name="Minx P."/>
            <person name="Tomlinson C."/>
            <person name="Chen J."/>
            <person name="Wollam A."/>
            <person name="Pepin K.H."/>
            <person name="Bhonagiri V."/>
            <person name="Zhang X."/>
            <person name="Warren W."/>
            <person name="Mitreva M."/>
            <person name="Mardis E.R."/>
            <person name="Wilson R.K."/>
        </authorList>
    </citation>
    <scope>NUCLEOTIDE SEQUENCE [LARGE SCALE GENOMIC DNA]</scope>
    <source>
        <strain evidence="1 2">ATCC 29426</strain>
    </source>
</reference>
<protein>
    <submittedName>
        <fullName evidence="1">Uncharacterized protein</fullName>
    </submittedName>
</protein>
<dbReference type="Proteomes" id="UP000016660">
    <property type="component" value="Unassembled WGS sequence"/>
</dbReference>
<dbReference type="EMBL" id="AWUY01000059">
    <property type="protein sequence ID" value="ERJ79026.1"/>
    <property type="molecule type" value="Genomic_DNA"/>
</dbReference>
<proteinExistence type="predicted"/>
<gene>
    <name evidence="1" type="ORF">HMPREF0653_00728</name>
</gene>
<keyword evidence="2" id="KW-1185">Reference proteome</keyword>
<evidence type="ECO:0000313" key="1">
    <source>
        <dbReference type="EMBL" id="ERJ79026.1"/>
    </source>
</evidence>
<evidence type="ECO:0000313" key="2">
    <source>
        <dbReference type="Proteomes" id="UP000016660"/>
    </source>
</evidence>
<organism evidence="1 2">
    <name type="scientific">Prevotella disiens JCM 6334 = ATCC 29426</name>
    <dbReference type="NCBI Taxonomy" id="1235811"/>
    <lineage>
        <taxon>Bacteria</taxon>
        <taxon>Pseudomonadati</taxon>
        <taxon>Bacteroidota</taxon>
        <taxon>Bacteroidia</taxon>
        <taxon>Bacteroidales</taxon>
        <taxon>Prevotellaceae</taxon>
        <taxon>Prevotella</taxon>
    </lineage>
</organism>